<keyword evidence="4" id="KW-1185">Reference proteome</keyword>
<evidence type="ECO:0000313" key="4">
    <source>
        <dbReference type="Proteomes" id="UP001596447"/>
    </source>
</evidence>
<feature type="transmembrane region" description="Helical" evidence="2">
    <location>
        <begin position="337"/>
        <end position="361"/>
    </location>
</feature>
<dbReference type="NCBIfam" id="NF037982">
    <property type="entry name" value="Nramp_1"/>
    <property type="match status" value="1"/>
</dbReference>
<feature type="region of interest" description="Disordered" evidence="1">
    <location>
        <begin position="1"/>
        <end position="27"/>
    </location>
</feature>
<feature type="transmembrane region" description="Helical" evidence="2">
    <location>
        <begin position="185"/>
        <end position="205"/>
    </location>
</feature>
<proteinExistence type="predicted"/>
<dbReference type="AlphaFoldDB" id="A0ABD5Z991"/>
<feature type="transmembrane region" description="Helical" evidence="2">
    <location>
        <begin position="539"/>
        <end position="560"/>
    </location>
</feature>
<reference evidence="3 4" key="1">
    <citation type="journal article" date="2019" name="Int. J. Syst. Evol. Microbiol.">
        <title>The Global Catalogue of Microorganisms (GCM) 10K type strain sequencing project: providing services to taxonomists for standard genome sequencing and annotation.</title>
        <authorList>
            <consortium name="The Broad Institute Genomics Platform"/>
            <consortium name="The Broad Institute Genome Sequencing Center for Infectious Disease"/>
            <person name="Wu L."/>
            <person name="Ma J."/>
        </authorList>
    </citation>
    <scope>NUCLEOTIDE SEQUENCE [LARGE SCALE GENOMIC DNA]</scope>
    <source>
        <strain evidence="3 4">XZGYJ-43</strain>
    </source>
</reference>
<protein>
    <submittedName>
        <fullName evidence="3">Nramp family divalent metal transporter</fullName>
    </submittedName>
</protein>
<keyword evidence="2" id="KW-1133">Transmembrane helix</keyword>
<dbReference type="Proteomes" id="UP001596447">
    <property type="component" value="Unassembled WGS sequence"/>
</dbReference>
<feature type="transmembrane region" description="Helical" evidence="2">
    <location>
        <begin position="148"/>
        <end position="165"/>
    </location>
</feature>
<feature type="transmembrane region" description="Helical" evidence="2">
    <location>
        <begin position="77"/>
        <end position="103"/>
    </location>
</feature>
<gene>
    <name evidence="3" type="ORF">ACFQJ9_20495</name>
</gene>
<feature type="transmembrane region" description="Helical" evidence="2">
    <location>
        <begin position="428"/>
        <end position="450"/>
    </location>
</feature>
<evidence type="ECO:0000256" key="2">
    <source>
        <dbReference type="SAM" id="Phobius"/>
    </source>
</evidence>
<feature type="transmembrane region" description="Helical" evidence="2">
    <location>
        <begin position="109"/>
        <end position="127"/>
    </location>
</feature>
<feature type="transmembrane region" description="Helical" evidence="2">
    <location>
        <begin position="217"/>
        <end position="237"/>
    </location>
</feature>
<accession>A0ABD5Z991</accession>
<sequence length="584" mass="63441">MTDTNETSSDESEPVPDGGVADSDVFMSEEQGAEYRSTVYEDVGYDTLEEAPQTDEFPNLGKGPSLKKYDLPKVPKLSHLVGPSAIMLGASLGSGETMFWPTIIAQSGWALYWAFWVGVLTQFFINTELQRWTLATGESIFRAFDRMHMVWPWFFLAAGFFQAGWPGWAAGASKVAASWAGLGTGAWPVIGIITMIVIWLSYQAGPVVYNIVETTQTVLMILAVVFAVILVFLAGTIGQLANVPAGAVSFGTLPADMNIAVFLGGLAYAGAGGYVNLAQGVWAREKGYGMGTYQGRIQNPLRGSEPEEVTDGYTFEPNEKNLTRWKAWWKVAQQEHFLSFVVGLLVVATIAMTISAEYAAGTEVGAIDMWLTEIIPALSPIAAQLTYAVIFIALFSTQYAIIESYVRNSVDIMFEGHGRQAGWEVSRVFLGFLTLYTVWGIAIIGGNLLFENFSKPWILLVIGAAAAGAMMWPYNALTTILNTKYLPEHTQMGWARIVAMWWATGFFGYFTVLLVGGIATGDQYGINFAALDTTVGIVGSGPLGYVLWVVFAIVQVYVMYVSGKAKLESQGTVEGADKARGLLS</sequence>
<comment type="caution">
    <text evidence="3">The sequence shown here is derived from an EMBL/GenBank/DDBJ whole genome shotgun (WGS) entry which is preliminary data.</text>
</comment>
<feature type="transmembrane region" description="Helical" evidence="2">
    <location>
        <begin position="456"/>
        <end position="477"/>
    </location>
</feature>
<feature type="transmembrane region" description="Helical" evidence="2">
    <location>
        <begin position="381"/>
        <end position="402"/>
    </location>
</feature>
<name>A0ABD5Z991_9EURY</name>
<feature type="transmembrane region" description="Helical" evidence="2">
    <location>
        <begin position="257"/>
        <end position="277"/>
    </location>
</feature>
<keyword evidence="2" id="KW-0812">Transmembrane</keyword>
<dbReference type="EMBL" id="JBHTAR010000011">
    <property type="protein sequence ID" value="MFC7201756.1"/>
    <property type="molecule type" value="Genomic_DNA"/>
</dbReference>
<keyword evidence="2" id="KW-0472">Membrane</keyword>
<evidence type="ECO:0000256" key="1">
    <source>
        <dbReference type="SAM" id="MobiDB-lite"/>
    </source>
</evidence>
<feature type="transmembrane region" description="Helical" evidence="2">
    <location>
        <begin position="498"/>
        <end position="519"/>
    </location>
</feature>
<dbReference type="RefSeq" id="WP_279528492.1">
    <property type="nucleotide sequence ID" value="NZ_CP122312.1"/>
</dbReference>
<organism evidence="3 4">
    <name type="scientific">Halospeciosus flavus</name>
    <dbReference type="NCBI Taxonomy" id="3032283"/>
    <lineage>
        <taxon>Archaea</taxon>
        <taxon>Methanobacteriati</taxon>
        <taxon>Methanobacteriota</taxon>
        <taxon>Stenosarchaea group</taxon>
        <taxon>Halobacteria</taxon>
        <taxon>Halobacteriales</taxon>
        <taxon>Halobacteriaceae</taxon>
        <taxon>Halospeciosus</taxon>
    </lineage>
</organism>
<evidence type="ECO:0000313" key="3">
    <source>
        <dbReference type="EMBL" id="MFC7201756.1"/>
    </source>
</evidence>